<dbReference type="InterPro" id="IPR057251">
    <property type="entry name" value="FP_C"/>
</dbReference>
<feature type="region of interest" description="Disordered" evidence="1">
    <location>
        <begin position="211"/>
        <end position="238"/>
    </location>
</feature>
<evidence type="ECO:0000313" key="3">
    <source>
        <dbReference type="EMBL" id="RZF33668.1"/>
    </source>
</evidence>
<dbReference type="AlphaFoldDB" id="A0A482WJN3"/>
<dbReference type="OrthoDB" id="7436381at2759"/>
<gene>
    <name evidence="3" type="ORF">LSTR_LSTR007046</name>
</gene>
<name>A0A482WJN3_LAOST</name>
<dbReference type="InParanoid" id="A0A482WJN3"/>
<sequence>MQLDLRDNCDDVITVNKFSSDVQTSEPACAVGTRQYGSTSGTHIGGKLSKQYKYRWRDIQPPRCIKATVLLSQKHGSSIALYKYVWFKAGKIFIRKAENCPAIIVTARDKIKEMSEEAPRENPVIAAPGVTADAGNLNSVSMMIKSSDSSNDDKIVELEGFASKKRMIMDADDHGKQLEFKLIKKQKLDVSVKIFKGRAEKQRTTNRIMTGYGWLEPDAPEGELEPPSPITKDKKAFQ</sequence>
<comment type="caution">
    <text evidence="3">The sequence shown here is derived from an EMBL/GenBank/DDBJ whole genome shotgun (WGS) entry which is preliminary data.</text>
</comment>
<accession>A0A482WJN3</accession>
<organism evidence="3 4">
    <name type="scientific">Laodelphax striatellus</name>
    <name type="common">Small brown planthopper</name>
    <name type="synonym">Delphax striatella</name>
    <dbReference type="NCBI Taxonomy" id="195883"/>
    <lineage>
        <taxon>Eukaryota</taxon>
        <taxon>Metazoa</taxon>
        <taxon>Ecdysozoa</taxon>
        <taxon>Arthropoda</taxon>
        <taxon>Hexapoda</taxon>
        <taxon>Insecta</taxon>
        <taxon>Pterygota</taxon>
        <taxon>Neoptera</taxon>
        <taxon>Paraneoptera</taxon>
        <taxon>Hemiptera</taxon>
        <taxon>Auchenorrhyncha</taxon>
        <taxon>Fulgoroidea</taxon>
        <taxon>Delphacidae</taxon>
        <taxon>Criomorphinae</taxon>
        <taxon>Laodelphax</taxon>
    </lineage>
</organism>
<proteinExistence type="predicted"/>
<reference evidence="3 4" key="1">
    <citation type="journal article" date="2017" name="Gigascience">
        <title>Genome sequence of the small brown planthopper, Laodelphax striatellus.</title>
        <authorList>
            <person name="Zhu J."/>
            <person name="Jiang F."/>
            <person name="Wang X."/>
            <person name="Yang P."/>
            <person name="Bao Y."/>
            <person name="Zhao W."/>
            <person name="Wang W."/>
            <person name="Lu H."/>
            <person name="Wang Q."/>
            <person name="Cui N."/>
            <person name="Li J."/>
            <person name="Chen X."/>
            <person name="Luo L."/>
            <person name="Yu J."/>
            <person name="Kang L."/>
            <person name="Cui F."/>
        </authorList>
    </citation>
    <scope>NUCLEOTIDE SEQUENCE [LARGE SCALE GENOMIC DNA]</scope>
    <source>
        <strain evidence="3">Lst14</strain>
    </source>
</reference>
<feature type="domain" description="FP protein C-terminal" evidence="2">
    <location>
        <begin position="82"/>
        <end position="114"/>
    </location>
</feature>
<protein>
    <recommendedName>
        <fullName evidence="2">FP protein C-terminal domain-containing protein</fullName>
    </recommendedName>
</protein>
<keyword evidence="4" id="KW-1185">Reference proteome</keyword>
<dbReference type="EMBL" id="QKKF02033617">
    <property type="protein sequence ID" value="RZF33668.1"/>
    <property type="molecule type" value="Genomic_DNA"/>
</dbReference>
<evidence type="ECO:0000313" key="4">
    <source>
        <dbReference type="Proteomes" id="UP000291343"/>
    </source>
</evidence>
<dbReference type="Pfam" id="PF25298">
    <property type="entry name" value="Baculo_FP_2nd"/>
    <property type="match status" value="1"/>
</dbReference>
<evidence type="ECO:0000259" key="2">
    <source>
        <dbReference type="Pfam" id="PF25298"/>
    </source>
</evidence>
<evidence type="ECO:0000256" key="1">
    <source>
        <dbReference type="SAM" id="MobiDB-lite"/>
    </source>
</evidence>
<dbReference type="Proteomes" id="UP000291343">
    <property type="component" value="Unassembled WGS sequence"/>
</dbReference>